<keyword evidence="11" id="KW-0012">Acyltransferase</keyword>
<dbReference type="PANTHER" id="PTHR30309:SF0">
    <property type="entry name" value="GLYCEROL-3-PHOSPHATE ACYLTRANSFERASE-RELATED"/>
    <property type="match status" value="1"/>
</dbReference>
<dbReference type="OrthoDB" id="9777124at2"/>
<comment type="catalytic activity">
    <reaction evidence="10">
        <text>an acyl phosphate + sn-glycerol 3-phosphate = a 1-acyl-sn-glycero-3-phosphate + phosphate</text>
        <dbReference type="Rhea" id="RHEA:34075"/>
        <dbReference type="ChEBI" id="CHEBI:43474"/>
        <dbReference type="ChEBI" id="CHEBI:57597"/>
        <dbReference type="ChEBI" id="CHEBI:57970"/>
        <dbReference type="ChEBI" id="CHEBI:59918"/>
        <dbReference type="EC" id="2.3.1.275"/>
    </reaction>
</comment>
<dbReference type="GO" id="GO:0008654">
    <property type="term" value="P:phospholipid biosynthetic process"/>
    <property type="evidence" value="ECO:0007669"/>
    <property type="project" value="UniProtKB-UniRule"/>
</dbReference>
<evidence type="ECO:0000256" key="10">
    <source>
        <dbReference type="HAMAP-Rule" id="MF_01043"/>
    </source>
</evidence>
<name>A0A1G9B8P1_9ACTN</name>
<keyword evidence="1 10" id="KW-1003">Cell membrane</keyword>
<feature type="transmembrane region" description="Helical" evidence="10">
    <location>
        <begin position="118"/>
        <end position="142"/>
    </location>
</feature>
<comment type="caution">
    <text evidence="10">Lacks conserved residue(s) required for the propagation of feature annotation.</text>
</comment>
<keyword evidence="2 10" id="KW-0444">Lipid biosynthesis</keyword>
<dbReference type="InterPro" id="IPR003811">
    <property type="entry name" value="G3P_acylTferase_PlsY"/>
</dbReference>
<dbReference type="HAMAP" id="MF_01043">
    <property type="entry name" value="PlsY"/>
    <property type="match status" value="1"/>
</dbReference>
<evidence type="ECO:0000256" key="8">
    <source>
        <dbReference type="ARBA" id="ARBA00023209"/>
    </source>
</evidence>
<comment type="function">
    <text evidence="10">Catalyzes the transfer of an acyl group from acyl-phosphate (acyl-PO(4)) to glycerol-3-phosphate (G3P) to form lysophosphatidic acid (LPA). This enzyme utilizes acyl-phosphate as fatty acyl donor, but not acyl-CoA or acyl-ACP.</text>
</comment>
<reference evidence="11 12" key="1">
    <citation type="submission" date="2016-10" db="EMBL/GenBank/DDBJ databases">
        <authorList>
            <person name="de Groot N.N."/>
        </authorList>
    </citation>
    <scope>NUCLEOTIDE SEQUENCE [LARGE SCALE GENOMIC DNA]</scope>
    <source>
        <strain evidence="11 12">CGMCC 4.5681</strain>
    </source>
</reference>
<keyword evidence="7 10" id="KW-0472">Membrane</keyword>
<evidence type="ECO:0000256" key="6">
    <source>
        <dbReference type="ARBA" id="ARBA00023098"/>
    </source>
</evidence>
<sequence>MVDVLVSVIAGYLLGSVPVAVLVARAHGVDPRDVGDRNPGYWNVKEQLGRRAAVPVFAGDTLKGALAALCGLVVSGFHTAGFATVAGASVVPVYLAVAAAMAGHAWPVFASFRGGRSVLTFAGGVAVICPPAFVLAVALLVVTAWALRSFAVGARLAVFGVPVLQLLFAPVELVAATGGLMCLIGLRFGQAALFARHR</sequence>
<evidence type="ECO:0000256" key="7">
    <source>
        <dbReference type="ARBA" id="ARBA00023136"/>
    </source>
</evidence>
<keyword evidence="5 10" id="KW-1133">Transmembrane helix</keyword>
<dbReference type="STRING" id="683260.SAMN05421874_10765"/>
<keyword evidence="9 10" id="KW-1208">Phospholipid metabolism</keyword>
<comment type="subunit">
    <text evidence="10">Probably interacts with PlsX.</text>
</comment>
<feature type="transmembrane region" description="Helical" evidence="10">
    <location>
        <begin position="174"/>
        <end position="195"/>
    </location>
</feature>
<evidence type="ECO:0000256" key="4">
    <source>
        <dbReference type="ARBA" id="ARBA00022692"/>
    </source>
</evidence>
<dbReference type="Pfam" id="PF02660">
    <property type="entry name" value="G3P_acyltransf"/>
    <property type="match status" value="1"/>
</dbReference>
<comment type="subcellular location">
    <subcellularLocation>
        <location evidence="10">Cell membrane</location>
        <topology evidence="10">Multi-pass membrane protein</topology>
    </subcellularLocation>
</comment>
<evidence type="ECO:0000313" key="11">
    <source>
        <dbReference type="EMBL" id="SDK35901.1"/>
    </source>
</evidence>
<keyword evidence="12" id="KW-1185">Reference proteome</keyword>
<dbReference type="EC" id="2.3.1.275" evidence="10"/>
<dbReference type="AlphaFoldDB" id="A0A1G9B8P1"/>
<feature type="transmembrane region" description="Helical" evidence="10">
    <location>
        <begin position="81"/>
        <end position="106"/>
    </location>
</feature>
<organism evidence="11 12">
    <name type="scientific">Nonomuraea maritima</name>
    <dbReference type="NCBI Taxonomy" id="683260"/>
    <lineage>
        <taxon>Bacteria</taxon>
        <taxon>Bacillati</taxon>
        <taxon>Actinomycetota</taxon>
        <taxon>Actinomycetes</taxon>
        <taxon>Streptosporangiales</taxon>
        <taxon>Streptosporangiaceae</taxon>
        <taxon>Nonomuraea</taxon>
    </lineage>
</organism>
<evidence type="ECO:0000313" key="12">
    <source>
        <dbReference type="Proteomes" id="UP000198683"/>
    </source>
</evidence>
<keyword evidence="4 10" id="KW-0812">Transmembrane</keyword>
<gene>
    <name evidence="10" type="primary">plsY</name>
    <name evidence="11" type="ORF">SAMN05421874_10765</name>
</gene>
<evidence type="ECO:0000256" key="9">
    <source>
        <dbReference type="ARBA" id="ARBA00023264"/>
    </source>
</evidence>
<comment type="similarity">
    <text evidence="10">Belongs to the PlsY family.</text>
</comment>
<keyword evidence="6 10" id="KW-0443">Lipid metabolism</keyword>
<comment type="pathway">
    <text evidence="10">Lipid metabolism; phospholipid metabolism.</text>
</comment>
<dbReference type="Proteomes" id="UP000198683">
    <property type="component" value="Unassembled WGS sequence"/>
</dbReference>
<protein>
    <recommendedName>
        <fullName evidence="10">Glycerol-3-phosphate acyltransferase</fullName>
    </recommendedName>
    <alternativeName>
        <fullName evidence="10">Acyl-PO4 G3P acyltransferase</fullName>
    </alternativeName>
    <alternativeName>
        <fullName evidence="10">Acyl-phosphate--glycerol-3-phosphate acyltransferase</fullName>
    </alternativeName>
    <alternativeName>
        <fullName evidence="10">G3P acyltransferase</fullName>
        <shortName evidence="10">GPAT</shortName>
        <ecNumber evidence="10">2.3.1.275</ecNumber>
    </alternativeName>
    <alternativeName>
        <fullName evidence="10">Lysophosphatidic acid synthase</fullName>
        <shortName evidence="10">LPA synthase</shortName>
    </alternativeName>
</protein>
<evidence type="ECO:0000256" key="5">
    <source>
        <dbReference type="ARBA" id="ARBA00022989"/>
    </source>
</evidence>
<evidence type="ECO:0000256" key="1">
    <source>
        <dbReference type="ARBA" id="ARBA00022475"/>
    </source>
</evidence>
<keyword evidence="3 10" id="KW-0808">Transferase</keyword>
<dbReference type="RefSeq" id="WP_090764756.1">
    <property type="nucleotide sequence ID" value="NZ_FNFB01000007.1"/>
</dbReference>
<evidence type="ECO:0000256" key="2">
    <source>
        <dbReference type="ARBA" id="ARBA00022516"/>
    </source>
</evidence>
<dbReference type="EMBL" id="FNFB01000007">
    <property type="protein sequence ID" value="SDK35901.1"/>
    <property type="molecule type" value="Genomic_DNA"/>
</dbReference>
<dbReference type="UniPathway" id="UPA00085"/>
<evidence type="ECO:0000256" key="3">
    <source>
        <dbReference type="ARBA" id="ARBA00022679"/>
    </source>
</evidence>
<dbReference type="GO" id="GO:0005886">
    <property type="term" value="C:plasma membrane"/>
    <property type="evidence" value="ECO:0007669"/>
    <property type="project" value="UniProtKB-SubCell"/>
</dbReference>
<dbReference type="SMART" id="SM01207">
    <property type="entry name" value="G3P_acyltransf"/>
    <property type="match status" value="1"/>
</dbReference>
<accession>A0A1G9B8P1</accession>
<dbReference type="PANTHER" id="PTHR30309">
    <property type="entry name" value="INNER MEMBRANE PROTEIN YGIH"/>
    <property type="match status" value="1"/>
</dbReference>
<proteinExistence type="inferred from homology"/>
<keyword evidence="8 10" id="KW-0594">Phospholipid biosynthesis</keyword>
<dbReference type="GO" id="GO:0043772">
    <property type="term" value="F:acyl-phosphate glycerol-3-phosphate acyltransferase activity"/>
    <property type="evidence" value="ECO:0007669"/>
    <property type="project" value="UniProtKB-UniRule"/>
</dbReference>